<reference evidence="3 4" key="1">
    <citation type="submission" date="2024-03" db="EMBL/GenBank/DDBJ databases">
        <title>Novel species of the genus Variovorax.</title>
        <authorList>
            <person name="Liu Q."/>
            <person name="Xin Y.-H."/>
        </authorList>
    </citation>
    <scope>NUCLEOTIDE SEQUENCE [LARGE SCALE GENOMIC DNA]</scope>
    <source>
        <strain evidence="3 4">KACC 18899</strain>
    </source>
</reference>
<evidence type="ECO:0000313" key="4">
    <source>
        <dbReference type="Proteomes" id="UP001365846"/>
    </source>
</evidence>
<dbReference type="Pfam" id="PF00561">
    <property type="entry name" value="Abhydrolase_1"/>
    <property type="match status" value="1"/>
</dbReference>
<dbReference type="PANTHER" id="PTHR43798:SF31">
    <property type="entry name" value="AB HYDROLASE SUPERFAMILY PROTEIN YCLE"/>
    <property type="match status" value="1"/>
</dbReference>
<evidence type="ECO:0000313" key="3">
    <source>
        <dbReference type="EMBL" id="MEJ8814706.1"/>
    </source>
</evidence>
<evidence type="ECO:0000259" key="2">
    <source>
        <dbReference type="Pfam" id="PF00561"/>
    </source>
</evidence>
<dbReference type="InterPro" id="IPR000073">
    <property type="entry name" value="AB_hydrolase_1"/>
</dbReference>
<keyword evidence="4" id="KW-1185">Reference proteome</keyword>
<name>A0ABU8VMH0_9BURK</name>
<comment type="caution">
    <text evidence="3">The sequence shown here is derived from an EMBL/GenBank/DDBJ whole genome shotgun (WGS) entry which is preliminary data.</text>
</comment>
<feature type="domain" description="AB hydrolase-1" evidence="2">
    <location>
        <begin position="20"/>
        <end position="250"/>
    </location>
</feature>
<gene>
    <name evidence="3" type="ORF">WKW77_26785</name>
</gene>
<dbReference type="EMBL" id="JBBKZU010000014">
    <property type="protein sequence ID" value="MEJ8814706.1"/>
    <property type="molecule type" value="Genomic_DNA"/>
</dbReference>
<protein>
    <submittedName>
        <fullName evidence="3">Alpha/beta fold hydrolase</fullName>
    </submittedName>
</protein>
<dbReference type="PRINTS" id="PR00111">
    <property type="entry name" value="ABHYDROLASE"/>
</dbReference>
<dbReference type="Gene3D" id="3.40.50.1820">
    <property type="entry name" value="alpha/beta hydrolase"/>
    <property type="match status" value="1"/>
</dbReference>
<dbReference type="GO" id="GO:0016787">
    <property type="term" value="F:hydrolase activity"/>
    <property type="evidence" value="ECO:0007669"/>
    <property type="project" value="UniProtKB-KW"/>
</dbReference>
<organism evidence="3 4">
    <name type="scientific">Variovorax ureilyticus</name>
    <dbReference type="NCBI Taxonomy" id="1836198"/>
    <lineage>
        <taxon>Bacteria</taxon>
        <taxon>Pseudomonadati</taxon>
        <taxon>Pseudomonadota</taxon>
        <taxon>Betaproteobacteria</taxon>
        <taxon>Burkholderiales</taxon>
        <taxon>Comamonadaceae</taxon>
        <taxon>Variovorax</taxon>
    </lineage>
</organism>
<dbReference type="Proteomes" id="UP001365846">
    <property type="component" value="Unassembled WGS sequence"/>
</dbReference>
<dbReference type="InterPro" id="IPR029058">
    <property type="entry name" value="AB_hydrolase_fold"/>
</dbReference>
<dbReference type="InterPro" id="IPR050266">
    <property type="entry name" value="AB_hydrolase_sf"/>
</dbReference>
<evidence type="ECO:0000256" key="1">
    <source>
        <dbReference type="ARBA" id="ARBA00022801"/>
    </source>
</evidence>
<accession>A0ABU8VMH0</accession>
<dbReference type="PRINTS" id="PR00412">
    <property type="entry name" value="EPOXHYDRLASE"/>
</dbReference>
<dbReference type="RefSeq" id="WP_340359934.1">
    <property type="nucleotide sequence ID" value="NZ_JBBKZU010000014.1"/>
</dbReference>
<keyword evidence="1 3" id="KW-0378">Hydrolase</keyword>
<proteinExistence type="predicted"/>
<sequence>MPFVESRSRRVYYERQGAGPAVLFLHGAGSNAATWWQQLPAFGARHTCITMDIRCFGRSIAPLAEFTLDNFVADAIAVLDGERIHRAAIIGQSLGGFIGLKTALDHPQRVAAFAACDSSLAIDHPVLLDNIARRKITQNAVSIEQRSLGRWFLENHPEKAALYAQINHFNRSAHSISETQWGAALAALLGPGKLTPMAALREVGSPTLLLVGSEDPIVPVSVMREVQDLVRGSELAVVDQAGHSAYFEKPEQVNRLVLDFLARRAQYG</sequence>
<dbReference type="SUPFAM" id="SSF53474">
    <property type="entry name" value="alpha/beta-Hydrolases"/>
    <property type="match status" value="1"/>
</dbReference>
<dbReference type="InterPro" id="IPR000639">
    <property type="entry name" value="Epox_hydrolase-like"/>
</dbReference>
<dbReference type="PANTHER" id="PTHR43798">
    <property type="entry name" value="MONOACYLGLYCEROL LIPASE"/>
    <property type="match status" value="1"/>
</dbReference>